<protein>
    <recommendedName>
        <fullName evidence="1">Protein argonaute N-terminal domain-containing protein</fullName>
    </recommendedName>
</protein>
<feature type="domain" description="Protein argonaute N-terminal" evidence="1">
    <location>
        <begin position="38"/>
        <end position="106"/>
    </location>
</feature>
<proteinExistence type="predicted"/>
<organism evidence="2 3">
    <name type="scientific">Prunus armeniaca</name>
    <name type="common">Apricot</name>
    <name type="synonym">Armeniaca vulgaris</name>
    <dbReference type="NCBI Taxonomy" id="36596"/>
    <lineage>
        <taxon>Eukaryota</taxon>
        <taxon>Viridiplantae</taxon>
        <taxon>Streptophyta</taxon>
        <taxon>Embryophyta</taxon>
        <taxon>Tracheophyta</taxon>
        <taxon>Spermatophyta</taxon>
        <taxon>Magnoliopsida</taxon>
        <taxon>eudicotyledons</taxon>
        <taxon>Gunneridae</taxon>
        <taxon>Pentapetalae</taxon>
        <taxon>rosids</taxon>
        <taxon>fabids</taxon>
        <taxon>Rosales</taxon>
        <taxon>Rosaceae</taxon>
        <taxon>Amygdaloideae</taxon>
        <taxon>Amygdaleae</taxon>
        <taxon>Prunus</taxon>
    </lineage>
</organism>
<dbReference type="Proteomes" id="UP000507222">
    <property type="component" value="Unassembled WGS sequence"/>
</dbReference>
<gene>
    <name evidence="2" type="ORF">CURHAP_LOCUS50542</name>
</gene>
<dbReference type="AlphaFoldDB" id="A0A6J5VQE8"/>
<accession>A0A6J5VQE8</accession>
<evidence type="ECO:0000259" key="1">
    <source>
        <dbReference type="Pfam" id="PF16486"/>
    </source>
</evidence>
<name>A0A6J5VQE8_PRUAR</name>
<evidence type="ECO:0000313" key="2">
    <source>
        <dbReference type="EMBL" id="CAB4290493.1"/>
    </source>
</evidence>
<dbReference type="PANTHER" id="PTHR22891">
    <property type="entry name" value="EUKARYOTIC TRANSLATION INITIATION FACTOR 2C"/>
    <property type="match status" value="1"/>
</dbReference>
<reference evidence="2 3" key="1">
    <citation type="submission" date="2020-05" db="EMBL/GenBank/DDBJ databases">
        <authorList>
            <person name="Campoy J."/>
            <person name="Schneeberger K."/>
            <person name="Spophaly S."/>
        </authorList>
    </citation>
    <scope>NUCLEOTIDE SEQUENCE [LARGE SCALE GENOMIC DNA]</scope>
    <source>
        <strain evidence="2">PruArmRojPasFocal</strain>
    </source>
</reference>
<dbReference type="InterPro" id="IPR032474">
    <property type="entry name" value="Argonaute_N"/>
</dbReference>
<evidence type="ECO:0000313" key="3">
    <source>
        <dbReference type="Proteomes" id="UP000507222"/>
    </source>
</evidence>
<feature type="domain" description="Protein argonaute N-terminal" evidence="1">
    <location>
        <begin position="115"/>
        <end position="180"/>
    </location>
</feature>
<dbReference type="EMBL" id="CAEKDK010000008">
    <property type="protein sequence ID" value="CAB4290493.1"/>
    <property type="molecule type" value="Genomic_DNA"/>
</dbReference>
<dbReference type="Pfam" id="PF16486">
    <property type="entry name" value="ArgoN"/>
    <property type="match status" value="2"/>
</dbReference>
<sequence>MKDIFTAGPLPFVSKEFVVKLGDWDGRDGSSGSKMYFRMRVSITPEVSKRTNRDVIKQLVQLYKVSHLGNRTLAYDGMKGIFTARPLPFVSKEFVVKLGERDGRDGSSGSKSAWVSITPEVSKRTNRDVIEPLVQLYKVSHLGNRTLAYDGMKGIFTAGPLPFVSKEFVVKLGEMDGRDGSSGSKSCMFSEYFYV</sequence>